<proteinExistence type="predicted"/>
<dbReference type="EMBL" id="JACTNZ010000001">
    <property type="protein sequence ID" value="KAG5566820.1"/>
    <property type="molecule type" value="Genomic_DNA"/>
</dbReference>
<evidence type="ECO:0000313" key="1">
    <source>
        <dbReference type="EMBL" id="KAG5566820.1"/>
    </source>
</evidence>
<sequence length="70" mass="7604">MSSGFDSFTRHCFFDVGKFVGRIFRMAKKGPVSLPFPEPPMSANATATEALRVVYLPALLSRFSSSCGSP</sequence>
<dbReference type="AlphaFoldDB" id="A0AAV6LPZ3"/>
<comment type="caution">
    <text evidence="1">The sequence shown here is derived from an EMBL/GenBank/DDBJ whole genome shotgun (WGS) entry which is preliminary data.</text>
</comment>
<reference evidence="1" key="1">
    <citation type="submission" date="2020-08" db="EMBL/GenBank/DDBJ databases">
        <title>Plant Genome Project.</title>
        <authorList>
            <person name="Zhang R.-G."/>
        </authorList>
    </citation>
    <scope>NUCLEOTIDE SEQUENCE</scope>
    <source>
        <strain evidence="1">WSP0</strain>
        <tissue evidence="1">Leaf</tissue>
    </source>
</reference>
<gene>
    <name evidence="1" type="ORF">RHGRI_002381</name>
</gene>
<keyword evidence="2" id="KW-1185">Reference proteome</keyword>
<dbReference type="Proteomes" id="UP000823749">
    <property type="component" value="Chromosome 1"/>
</dbReference>
<accession>A0AAV6LPZ3</accession>
<organism evidence="1 2">
    <name type="scientific">Rhododendron griersonianum</name>
    <dbReference type="NCBI Taxonomy" id="479676"/>
    <lineage>
        <taxon>Eukaryota</taxon>
        <taxon>Viridiplantae</taxon>
        <taxon>Streptophyta</taxon>
        <taxon>Embryophyta</taxon>
        <taxon>Tracheophyta</taxon>
        <taxon>Spermatophyta</taxon>
        <taxon>Magnoliopsida</taxon>
        <taxon>eudicotyledons</taxon>
        <taxon>Gunneridae</taxon>
        <taxon>Pentapetalae</taxon>
        <taxon>asterids</taxon>
        <taxon>Ericales</taxon>
        <taxon>Ericaceae</taxon>
        <taxon>Ericoideae</taxon>
        <taxon>Rhodoreae</taxon>
        <taxon>Rhododendron</taxon>
    </lineage>
</organism>
<name>A0AAV6LPZ3_9ERIC</name>
<evidence type="ECO:0000313" key="2">
    <source>
        <dbReference type="Proteomes" id="UP000823749"/>
    </source>
</evidence>
<protein>
    <submittedName>
        <fullName evidence="1">Uncharacterized protein</fullName>
    </submittedName>
</protein>